<dbReference type="PANTHER" id="PTHR45947:SF3">
    <property type="entry name" value="SULFOQUINOVOSYL TRANSFERASE SQD2"/>
    <property type="match status" value="1"/>
</dbReference>
<organism evidence="5 6">
    <name type="scientific">Actinotignum timonense</name>
    <dbReference type="NCBI Taxonomy" id="1870995"/>
    <lineage>
        <taxon>Bacteria</taxon>
        <taxon>Bacillati</taxon>
        <taxon>Actinomycetota</taxon>
        <taxon>Actinomycetes</taxon>
        <taxon>Actinomycetales</taxon>
        <taxon>Actinomycetaceae</taxon>
        <taxon>Actinotignum</taxon>
    </lineage>
</organism>
<evidence type="ECO:0000313" key="6">
    <source>
        <dbReference type="Proteomes" id="UP001284901"/>
    </source>
</evidence>
<dbReference type="GO" id="GO:0016757">
    <property type="term" value="F:glycosyltransferase activity"/>
    <property type="evidence" value="ECO:0007669"/>
    <property type="project" value="UniProtKB-KW"/>
</dbReference>
<dbReference type="SUPFAM" id="SSF53756">
    <property type="entry name" value="UDP-Glycosyltransferase/glycogen phosphorylase"/>
    <property type="match status" value="1"/>
</dbReference>
<evidence type="ECO:0000256" key="1">
    <source>
        <dbReference type="ARBA" id="ARBA00022676"/>
    </source>
</evidence>
<keyword evidence="1 5" id="KW-0328">Glycosyltransferase</keyword>
<keyword evidence="6" id="KW-1185">Reference proteome</keyword>
<sequence>MRIALVSDCFLPRLGGIEAQTRDLGLALQDAGHRVLVITATPRDTPPAPGNPADRDIVAGLPVQRITSALFGNLPVSPGHGAQLRASMRGADVVHIQAGVVSPFAWAAMRIAAAEGIPTTVTWHCVLDPVERLLAPLRWVTARGVVHNAVSTWVAGQVRRAVGGAVAVIPNGVDLGEWRAVAAYRLARAEALGGAAGYSGGGCDAGAGGGASGGATGASGGSSDRRLEVVAARRLAPRKRNAALIDCVAGTRQLTGRDIHLTIYGDGPLRSQLERRGRAHGNLGTCSGLGSGWLHLPGRTDRAGLMEAYRHADIYLTSSRREAFGIATLEARAAGLPIVSPAGTGADDFLEDGRSALLAETDADMVAQLARLAEDIALRTRIAHHNASVAPGYGWEEVVPLVLAEYERAIRNSSGR</sequence>
<dbReference type="InterPro" id="IPR001296">
    <property type="entry name" value="Glyco_trans_1"/>
</dbReference>
<evidence type="ECO:0000259" key="3">
    <source>
        <dbReference type="Pfam" id="PF00534"/>
    </source>
</evidence>
<evidence type="ECO:0000256" key="2">
    <source>
        <dbReference type="ARBA" id="ARBA00022679"/>
    </source>
</evidence>
<name>A0ABU5GFQ0_9ACTO</name>
<gene>
    <name evidence="5" type="ORF">R6P33_09240</name>
</gene>
<dbReference type="Gene3D" id="3.40.50.2000">
    <property type="entry name" value="Glycogen Phosphorylase B"/>
    <property type="match status" value="2"/>
</dbReference>
<dbReference type="PANTHER" id="PTHR45947">
    <property type="entry name" value="SULFOQUINOVOSYL TRANSFERASE SQD2"/>
    <property type="match status" value="1"/>
</dbReference>
<reference evidence="5 6" key="1">
    <citation type="submission" date="2023-10" db="EMBL/GenBank/DDBJ databases">
        <title>Whole Genome based description of the genera Actinobaculum and Actinotignum reveals a complex phylogenetic relationship within the species included in the genus Actinotignum.</title>
        <authorList>
            <person name="Jensen C.S."/>
            <person name="Dargis R."/>
            <person name="Kemp M."/>
            <person name="Christensen J.J."/>
        </authorList>
    </citation>
    <scope>NUCLEOTIDE SEQUENCE [LARGE SCALE GENOMIC DNA]</scope>
    <source>
        <strain evidence="5 6">SLA_B089</strain>
    </source>
</reference>
<feature type="domain" description="Glycosyltransferase subfamily 4-like N-terminal" evidence="4">
    <location>
        <begin position="15"/>
        <end position="175"/>
    </location>
</feature>
<dbReference type="InterPro" id="IPR028098">
    <property type="entry name" value="Glyco_trans_4-like_N"/>
</dbReference>
<dbReference type="Proteomes" id="UP001284901">
    <property type="component" value="Unassembled WGS sequence"/>
</dbReference>
<dbReference type="CDD" id="cd03801">
    <property type="entry name" value="GT4_PimA-like"/>
    <property type="match status" value="1"/>
</dbReference>
<dbReference type="EC" id="2.4.-.-" evidence="5"/>
<comment type="caution">
    <text evidence="5">The sequence shown here is derived from an EMBL/GenBank/DDBJ whole genome shotgun (WGS) entry which is preliminary data.</text>
</comment>
<protein>
    <submittedName>
        <fullName evidence="5">Glycosyltransferase family 4 protein</fullName>
        <ecNumber evidence="5">2.4.-.-</ecNumber>
    </submittedName>
</protein>
<dbReference type="RefSeq" id="WP_284909440.1">
    <property type="nucleotide sequence ID" value="NZ_JASOHK010000057.1"/>
</dbReference>
<evidence type="ECO:0000313" key="5">
    <source>
        <dbReference type="EMBL" id="MDY5147197.1"/>
    </source>
</evidence>
<proteinExistence type="predicted"/>
<keyword evidence="2 5" id="KW-0808">Transferase</keyword>
<dbReference type="EMBL" id="JAWNFY010000036">
    <property type="protein sequence ID" value="MDY5147197.1"/>
    <property type="molecule type" value="Genomic_DNA"/>
</dbReference>
<dbReference type="InterPro" id="IPR050194">
    <property type="entry name" value="Glycosyltransferase_grp1"/>
</dbReference>
<accession>A0ABU5GFQ0</accession>
<feature type="domain" description="Glycosyl transferase family 1" evidence="3">
    <location>
        <begin position="224"/>
        <end position="382"/>
    </location>
</feature>
<dbReference type="Pfam" id="PF13439">
    <property type="entry name" value="Glyco_transf_4"/>
    <property type="match status" value="1"/>
</dbReference>
<dbReference type="Pfam" id="PF00534">
    <property type="entry name" value="Glycos_transf_1"/>
    <property type="match status" value="1"/>
</dbReference>
<evidence type="ECO:0000259" key="4">
    <source>
        <dbReference type="Pfam" id="PF13439"/>
    </source>
</evidence>